<dbReference type="OrthoDB" id="5573500at2759"/>
<accession>A0A9W8G4K8</accession>
<dbReference type="Proteomes" id="UP001151518">
    <property type="component" value="Unassembled WGS sequence"/>
</dbReference>
<evidence type="ECO:0000313" key="3">
    <source>
        <dbReference type="Proteomes" id="UP001151518"/>
    </source>
</evidence>
<feature type="region of interest" description="Disordered" evidence="1">
    <location>
        <begin position="181"/>
        <end position="201"/>
    </location>
</feature>
<feature type="compositionally biased region" description="Polar residues" evidence="1">
    <location>
        <begin position="181"/>
        <end position="194"/>
    </location>
</feature>
<organism evidence="2 3">
    <name type="scientific">Coemansia spiralis</name>
    <dbReference type="NCBI Taxonomy" id="417178"/>
    <lineage>
        <taxon>Eukaryota</taxon>
        <taxon>Fungi</taxon>
        <taxon>Fungi incertae sedis</taxon>
        <taxon>Zoopagomycota</taxon>
        <taxon>Kickxellomycotina</taxon>
        <taxon>Kickxellomycetes</taxon>
        <taxon>Kickxellales</taxon>
        <taxon>Kickxellaceae</taxon>
        <taxon>Coemansia</taxon>
    </lineage>
</organism>
<name>A0A9W8G4K8_9FUNG</name>
<evidence type="ECO:0000313" key="2">
    <source>
        <dbReference type="EMBL" id="KAJ2678859.1"/>
    </source>
</evidence>
<evidence type="ECO:0000256" key="1">
    <source>
        <dbReference type="SAM" id="MobiDB-lite"/>
    </source>
</evidence>
<protein>
    <submittedName>
        <fullName evidence="2">Uncharacterized protein</fullName>
    </submittedName>
</protein>
<gene>
    <name evidence="2" type="ORF">GGI25_002052</name>
</gene>
<dbReference type="EMBL" id="JANBTW010000017">
    <property type="protein sequence ID" value="KAJ2678859.1"/>
    <property type="molecule type" value="Genomic_DNA"/>
</dbReference>
<comment type="caution">
    <text evidence="2">The sequence shown here is derived from an EMBL/GenBank/DDBJ whole genome shotgun (WGS) entry which is preliminary data.</text>
</comment>
<dbReference type="AlphaFoldDB" id="A0A9W8G4K8"/>
<reference evidence="2" key="1">
    <citation type="submission" date="2022-07" db="EMBL/GenBank/DDBJ databases">
        <title>Phylogenomic reconstructions and comparative analyses of Kickxellomycotina fungi.</title>
        <authorList>
            <person name="Reynolds N.K."/>
            <person name="Stajich J.E."/>
            <person name="Barry K."/>
            <person name="Grigoriev I.V."/>
            <person name="Crous P."/>
            <person name="Smith M.E."/>
        </authorList>
    </citation>
    <scope>NUCLEOTIDE SEQUENCE</scope>
    <source>
        <strain evidence="2">NRRL 3115</strain>
    </source>
</reference>
<proteinExistence type="predicted"/>
<sequence length="297" mass="32139">MAHFYISSYAVEPYGSAPSHRFFHPPIRQDVALDMSVKKLHAIKQAQRSSHRQAGLLKTVLVYNMFKAAMDAPAVPHTAAADVGVSATSAIENAQPLVSVQDGAAQPAASLDMDIDISVDEDEHASGENGAAAAEQSWFDRCIDRMLTEDDMDDQPENAPEHPQYLDDDATVSSLEFSNNSHFVPLNGQKNDNSGGILKRSPSSASIQSLCMASTQSSLQTIDHYSNHMEKQLPITYAPSNGAAAEGNKRKGEDVRWQGATGYTHVDSHPWQYANLFSAPSVSLEAQDSVVSSACIY</sequence>